<dbReference type="InterPro" id="IPR029063">
    <property type="entry name" value="SAM-dependent_MTases_sf"/>
</dbReference>
<evidence type="ECO:0000313" key="4">
    <source>
        <dbReference type="EMBL" id="SFL38571.1"/>
    </source>
</evidence>
<evidence type="ECO:0000259" key="3">
    <source>
        <dbReference type="Pfam" id="PF12161"/>
    </source>
</evidence>
<dbReference type="EMBL" id="FOTF01000016">
    <property type="protein sequence ID" value="SFL38571.1"/>
    <property type="molecule type" value="Genomic_DNA"/>
</dbReference>
<keyword evidence="5" id="KW-1185">Reference proteome</keyword>
<sequence length="191" mass="21436">MADAIEKTLFAAADRMRGAMDPGEYKHVALGLIFLRYVSTAFEAKREEFAKDELSDLEDPEEYAAENVFWVPEKARWSLLAANAKVNDIGVQIDDAMREIEKSNPTLKDALPKVYGKADLDRSIVTGLIEMFTNLQLKGTRTDFDLIGRIYEYFIGEFATSEGKRGGGILYAAVNRIGHGRDVRAHAWSRL</sequence>
<dbReference type="PANTHER" id="PTHR42998">
    <property type="entry name" value="TYPE I RESTRICTION ENZYME HINDVIIP M PROTEIN-RELATED"/>
    <property type="match status" value="1"/>
</dbReference>
<feature type="domain" description="N6 adenine-specific DNA methyltransferase N-terminal" evidence="3">
    <location>
        <begin position="5"/>
        <end position="115"/>
    </location>
</feature>
<comment type="similarity">
    <text evidence="1">Belongs to the N(4)/N(6)-methyltransferase family.</text>
</comment>
<dbReference type="RefSeq" id="WP_217646868.1">
    <property type="nucleotide sequence ID" value="NZ_FOTF01000016.1"/>
</dbReference>
<protein>
    <submittedName>
        <fullName evidence="4">HsdM N-terminal domain-containing protein</fullName>
    </submittedName>
</protein>
<reference evidence="5" key="1">
    <citation type="submission" date="2016-10" db="EMBL/GenBank/DDBJ databases">
        <authorList>
            <person name="Varghese N."/>
            <person name="Submissions S."/>
        </authorList>
    </citation>
    <scope>NUCLEOTIDE SEQUENCE [LARGE SCALE GENOMIC DNA]</scope>
    <source>
        <strain evidence="5">DSM 16199</strain>
    </source>
</reference>
<evidence type="ECO:0000256" key="2">
    <source>
        <dbReference type="ARBA" id="ARBA00022747"/>
    </source>
</evidence>
<proteinExistence type="inferred from homology"/>
<dbReference type="STRING" id="195913.SAMN04488004_11671"/>
<dbReference type="GO" id="GO:0009307">
    <property type="term" value="P:DNA restriction-modification system"/>
    <property type="evidence" value="ECO:0007669"/>
    <property type="project" value="UniProtKB-KW"/>
</dbReference>
<dbReference type="Gene3D" id="1.20.1260.30">
    <property type="match status" value="1"/>
</dbReference>
<accession>A0A1I4HAX2</accession>
<dbReference type="InterPro" id="IPR022749">
    <property type="entry name" value="D12N6_MeTrfase_N"/>
</dbReference>
<name>A0A1I4HAX2_9RHOB</name>
<dbReference type="InterPro" id="IPR052916">
    <property type="entry name" value="Type-I_RE_MTase_Subunit"/>
</dbReference>
<dbReference type="Proteomes" id="UP000199550">
    <property type="component" value="Unassembled WGS sequence"/>
</dbReference>
<organism evidence="4 5">
    <name type="scientific">Loktanella salsilacus</name>
    <dbReference type="NCBI Taxonomy" id="195913"/>
    <lineage>
        <taxon>Bacteria</taxon>
        <taxon>Pseudomonadati</taxon>
        <taxon>Pseudomonadota</taxon>
        <taxon>Alphaproteobacteria</taxon>
        <taxon>Rhodobacterales</taxon>
        <taxon>Roseobacteraceae</taxon>
        <taxon>Loktanella</taxon>
    </lineage>
</organism>
<dbReference type="PANTHER" id="PTHR42998:SF1">
    <property type="entry name" value="TYPE I RESTRICTION ENZYME HINDI METHYLASE SUBUNIT"/>
    <property type="match status" value="1"/>
</dbReference>
<evidence type="ECO:0000256" key="1">
    <source>
        <dbReference type="ARBA" id="ARBA00006594"/>
    </source>
</evidence>
<keyword evidence="2" id="KW-0680">Restriction system</keyword>
<dbReference type="Pfam" id="PF12161">
    <property type="entry name" value="HsdM_N"/>
    <property type="match status" value="1"/>
</dbReference>
<dbReference type="InterPro" id="IPR038333">
    <property type="entry name" value="T1MK-like_N_sf"/>
</dbReference>
<evidence type="ECO:0000313" key="5">
    <source>
        <dbReference type="Proteomes" id="UP000199550"/>
    </source>
</evidence>
<gene>
    <name evidence="4" type="ORF">SAMN04488004_11671</name>
</gene>
<dbReference type="SUPFAM" id="SSF53335">
    <property type="entry name" value="S-adenosyl-L-methionine-dependent methyltransferases"/>
    <property type="match status" value="1"/>
</dbReference>
<dbReference type="AlphaFoldDB" id="A0A1I4HAX2"/>